<gene>
    <name evidence="2" type="ORF">BSF38_03213</name>
</gene>
<accession>A0A1U7CS14</accession>
<evidence type="ECO:0000313" key="2">
    <source>
        <dbReference type="EMBL" id="APW61686.1"/>
    </source>
</evidence>
<evidence type="ECO:0000313" key="3">
    <source>
        <dbReference type="Proteomes" id="UP000186309"/>
    </source>
</evidence>
<reference evidence="3" key="1">
    <citation type="submission" date="2016-12" db="EMBL/GenBank/DDBJ databases">
        <title>Comparative genomics of four Isosphaeraceae planctomycetes: a common pool of plasmids and glycoside hydrolase genes.</title>
        <authorList>
            <person name="Ivanova A."/>
        </authorList>
    </citation>
    <scope>NUCLEOTIDE SEQUENCE [LARGE SCALE GENOMIC DNA]</scope>
    <source>
        <strain evidence="3">PX4</strain>
    </source>
</reference>
<dbReference type="OrthoDB" id="289450at2"/>
<dbReference type="RefSeq" id="WP_076347232.1">
    <property type="nucleotide sequence ID" value="NZ_CP019082.1"/>
</dbReference>
<dbReference type="EMBL" id="CP019082">
    <property type="protein sequence ID" value="APW61686.1"/>
    <property type="molecule type" value="Genomic_DNA"/>
</dbReference>
<dbReference type="NCBIfam" id="TIGR02595">
    <property type="entry name" value="PEP_CTERM"/>
    <property type="match status" value="1"/>
</dbReference>
<keyword evidence="3" id="KW-1185">Reference proteome</keyword>
<organism evidence="2 3">
    <name type="scientific">Paludisphaera borealis</name>
    <dbReference type="NCBI Taxonomy" id="1387353"/>
    <lineage>
        <taxon>Bacteria</taxon>
        <taxon>Pseudomonadati</taxon>
        <taxon>Planctomycetota</taxon>
        <taxon>Planctomycetia</taxon>
        <taxon>Isosphaerales</taxon>
        <taxon>Isosphaeraceae</taxon>
        <taxon>Paludisphaera</taxon>
    </lineage>
</organism>
<dbReference type="InterPro" id="IPR014262">
    <property type="entry name" value="HAF_rpt"/>
</dbReference>
<dbReference type="Pfam" id="PF07589">
    <property type="entry name" value="PEP-CTERM"/>
    <property type="match status" value="1"/>
</dbReference>
<evidence type="ECO:0000259" key="1">
    <source>
        <dbReference type="Pfam" id="PF07589"/>
    </source>
</evidence>
<protein>
    <recommendedName>
        <fullName evidence="1">Ice-binding protein C-terminal domain-containing protein</fullName>
    </recommendedName>
</protein>
<name>A0A1U7CS14_9BACT</name>
<dbReference type="InterPro" id="IPR013424">
    <property type="entry name" value="Ice-binding_C"/>
</dbReference>
<dbReference type="KEGG" id="pbor:BSF38_03213"/>
<dbReference type="STRING" id="1387353.BSF38_03213"/>
<sequence>MTERFAIERAWICALGASLVFLAVPARSTASPYKITVLSGDSWGQINNNGLVAGLYSSENHQGYGAVYDSNPGGRVVVSGVTPPSGSNPGSYDFRSAATSLNDRGQGVGYNNDKNEALLFDTGTGGTTPLSFPSGYGGALRITNGGTIYGSREMDRAGQYSDYQPFVYRDGRFQDLGLPPGMVSARLVAANDAGQVLVSAAATTGGSWTFNHSFLLANGRWTDLGSLVPNASASGAQAMNAQGDVVGASAPLGPDPSHAVLVPNGGQAIDLGTLAGDAYSRANAINDKGEIVGVSFDGLLQNRAFLYQNGVMTNLNDLIDSGSGWLLREAFALNNRGQILAYATQDGGSVSTLLLTPDGQPTPPDLVFPEMPVPEPSTLVVFGLAGVGLAYRKLRK</sequence>
<feature type="domain" description="Ice-binding protein C-terminal" evidence="1">
    <location>
        <begin position="372"/>
        <end position="396"/>
    </location>
</feature>
<dbReference type="Proteomes" id="UP000186309">
    <property type="component" value="Chromosome"/>
</dbReference>
<proteinExistence type="predicted"/>
<dbReference type="NCBIfam" id="TIGR02913">
    <property type="entry name" value="HAF_rpt"/>
    <property type="match status" value="1"/>
</dbReference>
<dbReference type="AlphaFoldDB" id="A0A1U7CS14"/>